<evidence type="ECO:0000313" key="1">
    <source>
        <dbReference type="EMBL" id="KAI3726822.1"/>
    </source>
</evidence>
<accession>A0ACB9BY18</accession>
<protein>
    <submittedName>
        <fullName evidence="1">Uncharacterized protein</fullName>
    </submittedName>
</protein>
<dbReference type="Proteomes" id="UP001056120">
    <property type="component" value="Linkage Group LG22"/>
</dbReference>
<name>A0ACB9BY18_9ASTR</name>
<organism evidence="1 2">
    <name type="scientific">Smallanthus sonchifolius</name>
    <dbReference type="NCBI Taxonomy" id="185202"/>
    <lineage>
        <taxon>Eukaryota</taxon>
        <taxon>Viridiplantae</taxon>
        <taxon>Streptophyta</taxon>
        <taxon>Embryophyta</taxon>
        <taxon>Tracheophyta</taxon>
        <taxon>Spermatophyta</taxon>
        <taxon>Magnoliopsida</taxon>
        <taxon>eudicotyledons</taxon>
        <taxon>Gunneridae</taxon>
        <taxon>Pentapetalae</taxon>
        <taxon>asterids</taxon>
        <taxon>campanulids</taxon>
        <taxon>Asterales</taxon>
        <taxon>Asteraceae</taxon>
        <taxon>Asteroideae</taxon>
        <taxon>Heliantheae alliance</taxon>
        <taxon>Millerieae</taxon>
        <taxon>Smallanthus</taxon>
    </lineage>
</organism>
<evidence type="ECO:0000313" key="2">
    <source>
        <dbReference type="Proteomes" id="UP001056120"/>
    </source>
</evidence>
<reference evidence="2" key="1">
    <citation type="journal article" date="2022" name="Mol. Ecol. Resour.">
        <title>The genomes of chicory, endive, great burdock and yacon provide insights into Asteraceae palaeo-polyploidization history and plant inulin production.</title>
        <authorList>
            <person name="Fan W."/>
            <person name="Wang S."/>
            <person name="Wang H."/>
            <person name="Wang A."/>
            <person name="Jiang F."/>
            <person name="Liu H."/>
            <person name="Zhao H."/>
            <person name="Xu D."/>
            <person name="Zhang Y."/>
        </authorList>
    </citation>
    <scope>NUCLEOTIDE SEQUENCE [LARGE SCALE GENOMIC DNA]</scope>
    <source>
        <strain evidence="2">cv. Yunnan</strain>
    </source>
</reference>
<proteinExistence type="predicted"/>
<gene>
    <name evidence="1" type="ORF">L1987_66628</name>
</gene>
<dbReference type="EMBL" id="CM042039">
    <property type="protein sequence ID" value="KAI3726822.1"/>
    <property type="molecule type" value="Genomic_DNA"/>
</dbReference>
<sequence length="226" mass="24610">MGNKNLCIFILIATIVAQATWVRAADEEDDTLPPGANIILRASGPAGPAAPARCNRDWIVGDDKVDECAYNKCATRPPGPNDAAPCGNNRITMLDAGNHVFISGVGKDCENGMKLLCPVKPFILSQILDIVGMDDKELSEKLKNYEARFASYVKAKYFSDKDIYGGELFEVKAIIDGMTIRVSSEAGTRSYADPLAYWNEKFAHKEPETETSTNLSNGKHSTKNSS</sequence>
<comment type="caution">
    <text evidence="1">The sequence shown here is derived from an EMBL/GenBank/DDBJ whole genome shotgun (WGS) entry which is preliminary data.</text>
</comment>
<keyword evidence="2" id="KW-1185">Reference proteome</keyword>
<reference evidence="1 2" key="2">
    <citation type="journal article" date="2022" name="Mol. Ecol. Resour.">
        <title>The genomes of chicory, endive, great burdock and yacon provide insights into Asteraceae paleo-polyploidization history and plant inulin production.</title>
        <authorList>
            <person name="Fan W."/>
            <person name="Wang S."/>
            <person name="Wang H."/>
            <person name="Wang A."/>
            <person name="Jiang F."/>
            <person name="Liu H."/>
            <person name="Zhao H."/>
            <person name="Xu D."/>
            <person name="Zhang Y."/>
        </authorList>
    </citation>
    <scope>NUCLEOTIDE SEQUENCE [LARGE SCALE GENOMIC DNA]</scope>
    <source>
        <strain evidence="2">cv. Yunnan</strain>
        <tissue evidence="1">Leaves</tissue>
    </source>
</reference>